<dbReference type="Proteomes" id="UP000299102">
    <property type="component" value="Unassembled WGS sequence"/>
</dbReference>
<name>A0A4C1Y8H3_EUMVA</name>
<dbReference type="EMBL" id="BGZK01001083">
    <property type="protein sequence ID" value="GBP70705.1"/>
    <property type="molecule type" value="Genomic_DNA"/>
</dbReference>
<organism evidence="1 2">
    <name type="scientific">Eumeta variegata</name>
    <name type="common">Bagworm moth</name>
    <name type="synonym">Eumeta japonica</name>
    <dbReference type="NCBI Taxonomy" id="151549"/>
    <lineage>
        <taxon>Eukaryota</taxon>
        <taxon>Metazoa</taxon>
        <taxon>Ecdysozoa</taxon>
        <taxon>Arthropoda</taxon>
        <taxon>Hexapoda</taxon>
        <taxon>Insecta</taxon>
        <taxon>Pterygota</taxon>
        <taxon>Neoptera</taxon>
        <taxon>Endopterygota</taxon>
        <taxon>Lepidoptera</taxon>
        <taxon>Glossata</taxon>
        <taxon>Ditrysia</taxon>
        <taxon>Tineoidea</taxon>
        <taxon>Psychidae</taxon>
        <taxon>Oiketicinae</taxon>
        <taxon>Eumeta</taxon>
    </lineage>
</organism>
<keyword evidence="2" id="KW-1185">Reference proteome</keyword>
<evidence type="ECO:0000313" key="2">
    <source>
        <dbReference type="Proteomes" id="UP000299102"/>
    </source>
</evidence>
<proteinExistence type="predicted"/>
<accession>A0A4C1Y8H3</accession>
<dbReference type="AlphaFoldDB" id="A0A4C1Y8H3"/>
<gene>
    <name evidence="1" type="ORF">EVAR_56207_1</name>
</gene>
<evidence type="ECO:0000313" key="1">
    <source>
        <dbReference type="EMBL" id="GBP70705.1"/>
    </source>
</evidence>
<comment type="caution">
    <text evidence="1">The sequence shown here is derived from an EMBL/GenBank/DDBJ whole genome shotgun (WGS) entry which is preliminary data.</text>
</comment>
<sequence length="238" mass="27258">MNTGRGCQRPSSSIRSAGWERWIKALPESEKEWVEFYFRQIARRQHSNPAPSGLKFATLKRTRAALRNRREPSTATFDGCSAAVAACGRFIVGVIKKKKEKCDIPCDLPESLRDGFVLGHERNDRWGFDLSQIKSLDLYLVENFEPQIPNAVITLLLRLRRPAPGERGGRYRDKRRYVIKEIFYLFKALEFPSISPPPTVHEAQMEFARGQHDLHPLESTFSTKASRDLGTFRRTPAP</sequence>
<protein>
    <submittedName>
        <fullName evidence="1">Uncharacterized protein</fullName>
    </submittedName>
</protein>
<reference evidence="1 2" key="1">
    <citation type="journal article" date="2019" name="Commun. Biol.">
        <title>The bagworm genome reveals a unique fibroin gene that provides high tensile strength.</title>
        <authorList>
            <person name="Kono N."/>
            <person name="Nakamura H."/>
            <person name="Ohtoshi R."/>
            <person name="Tomita M."/>
            <person name="Numata K."/>
            <person name="Arakawa K."/>
        </authorList>
    </citation>
    <scope>NUCLEOTIDE SEQUENCE [LARGE SCALE GENOMIC DNA]</scope>
</reference>